<feature type="transmembrane region" description="Helical" evidence="1">
    <location>
        <begin position="211"/>
        <end position="228"/>
    </location>
</feature>
<dbReference type="Gene3D" id="1.20.210.10">
    <property type="entry name" value="Cytochrome c oxidase-like, subunit I domain"/>
    <property type="match status" value="1"/>
</dbReference>
<gene>
    <name evidence="2" type="ORF">D0Y96_18785</name>
</gene>
<name>A0A372IKF4_9BACT</name>
<dbReference type="AlphaFoldDB" id="A0A372IKF4"/>
<dbReference type="Pfam" id="PF05940">
    <property type="entry name" value="NnrS"/>
    <property type="match status" value="1"/>
</dbReference>
<comment type="caution">
    <text evidence="2">The sequence shown here is derived from an EMBL/GenBank/DDBJ whole genome shotgun (WGS) entry which is preliminary data.</text>
</comment>
<feature type="transmembrane region" description="Helical" evidence="1">
    <location>
        <begin position="336"/>
        <end position="355"/>
    </location>
</feature>
<sequence>MLLPGTFLGVWNLIGISQAHAATALPQSWLQAHGQAQLFGWVGSFIIGIGFYSLTRMRSGRTFPARAGWAVWALWTCGITLRWLAGVTGWKWRMLLPSAAMLELAAFLLFYASVRHHRPQPQAQPGPKPEPKPEPWMRLIIASTIAFLVTLAINCILLVRLALTGDSPALPHVLDQQLVTLAVWGILVPTIWGFNARWLPVFAGLEKPDSRQLFATYLLSVAGIVASFLNRLPVAGALLLFAALLSIRALHVWDRSIHPPKLLNVHRSFPLFIRIAYGWLLLSSLLALPAAAFDRTGGLWGASRHALTVGFVAGMVFAIGQRVLPAFCGMRVLWSVRLMFWSLALLSGGCLLRVASEPLAYAHLWPFAWKILPVSAVMELTAVSLFAVNLGVTLCRPPAHLRRETNLVSLGGAA</sequence>
<dbReference type="InterPro" id="IPR010266">
    <property type="entry name" value="NnrS"/>
</dbReference>
<dbReference type="Proteomes" id="UP000264702">
    <property type="component" value="Unassembled WGS sequence"/>
</dbReference>
<keyword evidence="1" id="KW-1133">Transmembrane helix</keyword>
<feature type="transmembrane region" description="Helical" evidence="1">
    <location>
        <begin position="94"/>
        <end position="114"/>
    </location>
</feature>
<organism evidence="2 3">
    <name type="scientific">Paracidobacterium acidisoli</name>
    <dbReference type="NCBI Taxonomy" id="2303751"/>
    <lineage>
        <taxon>Bacteria</taxon>
        <taxon>Pseudomonadati</taxon>
        <taxon>Acidobacteriota</taxon>
        <taxon>Terriglobia</taxon>
        <taxon>Terriglobales</taxon>
        <taxon>Acidobacteriaceae</taxon>
        <taxon>Paracidobacterium</taxon>
    </lineage>
</organism>
<dbReference type="EMBL" id="QVQT01000007">
    <property type="protein sequence ID" value="RFU15219.1"/>
    <property type="molecule type" value="Genomic_DNA"/>
</dbReference>
<evidence type="ECO:0000313" key="2">
    <source>
        <dbReference type="EMBL" id="RFU15219.1"/>
    </source>
</evidence>
<feature type="transmembrane region" description="Helical" evidence="1">
    <location>
        <begin position="271"/>
        <end position="293"/>
    </location>
</feature>
<dbReference type="SUPFAM" id="SSF81442">
    <property type="entry name" value="Cytochrome c oxidase subunit I-like"/>
    <property type="match status" value="1"/>
</dbReference>
<accession>A0A372IKF4</accession>
<dbReference type="InterPro" id="IPR036927">
    <property type="entry name" value="Cyt_c_oxase-like_su1_sf"/>
</dbReference>
<proteinExistence type="predicted"/>
<feature type="transmembrane region" description="Helical" evidence="1">
    <location>
        <begin position="367"/>
        <end position="392"/>
    </location>
</feature>
<feature type="transmembrane region" description="Helical" evidence="1">
    <location>
        <begin position="179"/>
        <end position="199"/>
    </location>
</feature>
<feature type="transmembrane region" description="Helical" evidence="1">
    <location>
        <begin position="37"/>
        <end position="55"/>
    </location>
</feature>
<feature type="transmembrane region" description="Helical" evidence="1">
    <location>
        <begin position="305"/>
        <end position="324"/>
    </location>
</feature>
<evidence type="ECO:0000313" key="3">
    <source>
        <dbReference type="Proteomes" id="UP000264702"/>
    </source>
</evidence>
<feature type="transmembrane region" description="Helical" evidence="1">
    <location>
        <begin position="67"/>
        <end position="88"/>
    </location>
</feature>
<dbReference type="OrthoDB" id="108119at2"/>
<evidence type="ECO:0000256" key="1">
    <source>
        <dbReference type="SAM" id="Phobius"/>
    </source>
</evidence>
<feature type="transmembrane region" description="Helical" evidence="1">
    <location>
        <begin position="234"/>
        <end position="250"/>
    </location>
</feature>
<reference evidence="2 3" key="1">
    <citation type="submission" date="2018-08" db="EMBL/GenBank/DDBJ databases">
        <title>Acidipila sp. 4G-K13, an acidobacterium isolated from forest soil.</title>
        <authorList>
            <person name="Gao Z.-H."/>
            <person name="Qiu L.-H."/>
        </authorList>
    </citation>
    <scope>NUCLEOTIDE SEQUENCE [LARGE SCALE GENOMIC DNA]</scope>
    <source>
        <strain evidence="2 3">4G-K13</strain>
    </source>
</reference>
<keyword evidence="1" id="KW-0472">Membrane</keyword>
<keyword evidence="1" id="KW-0812">Transmembrane</keyword>
<feature type="transmembrane region" description="Helical" evidence="1">
    <location>
        <begin position="135"/>
        <end position="159"/>
    </location>
</feature>
<evidence type="ECO:0008006" key="4">
    <source>
        <dbReference type="Google" id="ProtNLM"/>
    </source>
</evidence>
<protein>
    <recommendedName>
        <fullName evidence="4">NnrS family protein</fullName>
    </recommendedName>
</protein>
<keyword evidence="3" id="KW-1185">Reference proteome</keyword>